<evidence type="ECO:0000259" key="3">
    <source>
        <dbReference type="PROSITE" id="PS50222"/>
    </source>
</evidence>
<feature type="region of interest" description="Disordered" evidence="2">
    <location>
        <begin position="1"/>
        <end position="52"/>
    </location>
</feature>
<feature type="compositionally biased region" description="Basic and acidic residues" evidence="2">
    <location>
        <begin position="25"/>
        <end position="42"/>
    </location>
</feature>
<evidence type="ECO:0000256" key="2">
    <source>
        <dbReference type="SAM" id="MobiDB-lite"/>
    </source>
</evidence>
<dbReference type="PANTHER" id="PTHR44324">
    <property type="entry name" value="WD40 REPEAT DOMAIN 95"/>
    <property type="match status" value="1"/>
</dbReference>
<name>A0A7G2CD62_9TRYP</name>
<feature type="region of interest" description="Disordered" evidence="2">
    <location>
        <begin position="74"/>
        <end position="125"/>
    </location>
</feature>
<feature type="domain" description="EF-hand" evidence="3">
    <location>
        <begin position="164"/>
        <end position="199"/>
    </location>
</feature>
<evidence type="ECO:0000313" key="4">
    <source>
        <dbReference type="EMBL" id="CAD2217760.1"/>
    </source>
</evidence>
<dbReference type="InterPro" id="IPR051242">
    <property type="entry name" value="WD-EF-hand_domain"/>
</dbReference>
<dbReference type="PROSITE" id="PS50222">
    <property type="entry name" value="EF_HAND_2"/>
    <property type="match status" value="1"/>
</dbReference>
<dbReference type="InterPro" id="IPR011992">
    <property type="entry name" value="EF-hand-dom_pair"/>
</dbReference>
<dbReference type="VEuPathDB" id="TriTrypDB:ADEAN_000524000"/>
<reference evidence="4 5" key="1">
    <citation type="submission" date="2020-08" db="EMBL/GenBank/DDBJ databases">
        <authorList>
            <person name="Newling K."/>
            <person name="Davey J."/>
            <person name="Forrester S."/>
        </authorList>
    </citation>
    <scope>NUCLEOTIDE SEQUENCE [LARGE SCALE GENOMIC DNA]</scope>
    <source>
        <strain evidence="5">Crithidia deanei Carvalho (ATCC PRA-265)</strain>
    </source>
</reference>
<feature type="compositionally biased region" description="Low complexity" evidence="2">
    <location>
        <begin position="104"/>
        <end position="125"/>
    </location>
</feature>
<dbReference type="Gene3D" id="2.130.10.10">
    <property type="entry name" value="YVTN repeat-like/Quinoprotein amine dehydrogenase"/>
    <property type="match status" value="1"/>
</dbReference>
<dbReference type="AlphaFoldDB" id="A0A7G2CD62"/>
<proteinExistence type="predicted"/>
<dbReference type="SUPFAM" id="SSF47473">
    <property type="entry name" value="EF-hand"/>
    <property type="match status" value="1"/>
</dbReference>
<dbReference type="EMBL" id="LR877153">
    <property type="protein sequence ID" value="CAD2217760.1"/>
    <property type="molecule type" value="Genomic_DNA"/>
</dbReference>
<dbReference type="InterPro" id="IPR036322">
    <property type="entry name" value="WD40_repeat_dom_sf"/>
</dbReference>
<accession>A0A7G2CD62</accession>
<dbReference type="SUPFAM" id="SSF50978">
    <property type="entry name" value="WD40 repeat-like"/>
    <property type="match status" value="1"/>
</dbReference>
<keyword evidence="1" id="KW-0677">Repeat</keyword>
<keyword evidence="5" id="KW-1185">Reference proteome</keyword>
<feature type="compositionally biased region" description="Polar residues" evidence="2">
    <location>
        <begin position="74"/>
        <end position="98"/>
    </location>
</feature>
<dbReference type="InterPro" id="IPR015943">
    <property type="entry name" value="WD40/YVTN_repeat-like_dom_sf"/>
</dbReference>
<evidence type="ECO:0000256" key="1">
    <source>
        <dbReference type="ARBA" id="ARBA00022737"/>
    </source>
</evidence>
<dbReference type="GO" id="GO:0005509">
    <property type="term" value="F:calcium ion binding"/>
    <property type="evidence" value="ECO:0007669"/>
    <property type="project" value="InterPro"/>
</dbReference>
<evidence type="ECO:0000313" key="5">
    <source>
        <dbReference type="Proteomes" id="UP000515908"/>
    </source>
</evidence>
<protein>
    <recommendedName>
        <fullName evidence="3">EF-hand domain-containing protein</fullName>
    </recommendedName>
</protein>
<dbReference type="Proteomes" id="UP000515908">
    <property type="component" value="Chromosome 09"/>
</dbReference>
<gene>
    <name evidence="4" type="ORF">ADEAN_000524000</name>
</gene>
<organism evidence="4 5">
    <name type="scientific">Angomonas deanei</name>
    <dbReference type="NCBI Taxonomy" id="59799"/>
    <lineage>
        <taxon>Eukaryota</taxon>
        <taxon>Discoba</taxon>
        <taxon>Euglenozoa</taxon>
        <taxon>Kinetoplastea</taxon>
        <taxon>Metakinetoplastina</taxon>
        <taxon>Trypanosomatida</taxon>
        <taxon>Trypanosomatidae</taxon>
        <taxon>Strigomonadinae</taxon>
        <taxon>Angomonas</taxon>
    </lineage>
</organism>
<dbReference type="InterPro" id="IPR002048">
    <property type="entry name" value="EF_hand_dom"/>
</dbReference>
<sequence>MSGVPNSDLLVAQSTPPEEWVLALRPEEVEEEKKGTSPERETAAASSDVTMPALSLEERISVEQLRVIMNAFSNSTESNPASPSLQAGRRTSSVQSPFSKYHDSNSLANLSSPASPSRSAVASPRKAMENLLRKHRQANEEKHYDRELTTDEFLEVMVNTVSTASREEILELINKVDYEGKGRISWDDLSTFLTAQSRRREYMSSVKLQFLESPEPSTCAMHYLHQQITCYTIEKSKSVILTGGSEGTVRAWGLNNFAQRGLIFQADSWVVGLHFSNKGRALLVCTMNRTVYVLDGNSFEVHKVFKGRAATDNSSRVDYALSSTRNIRVGGVAFQRRADQRNAKQSAASHFHMDHMQKAVATSSDAVITPDIALQSLSRTDNTPLTEQGTGPYVQRMVEEGVIGGSDRQRHLHPVLLLQAWGGQSASGDGDGFRVHFQV</sequence>
<dbReference type="PANTHER" id="PTHR44324:SF5">
    <property type="entry name" value="EF-HAND DOMAIN-CONTAINING PROTEIN"/>
    <property type="match status" value="1"/>
</dbReference>
<dbReference type="Gene3D" id="1.10.238.10">
    <property type="entry name" value="EF-hand"/>
    <property type="match status" value="1"/>
</dbReference>